<name>A0A1V9ZPA6_9STRA</name>
<dbReference type="GO" id="GO:0016301">
    <property type="term" value="F:kinase activity"/>
    <property type="evidence" value="ECO:0007669"/>
    <property type="project" value="UniProtKB-KW"/>
</dbReference>
<dbReference type="Gene3D" id="3.60.21.70">
    <property type="entry name" value="PhoD-like phosphatase"/>
    <property type="match status" value="1"/>
</dbReference>
<gene>
    <name evidence="3" type="ORF">THRCLA_06449</name>
</gene>
<dbReference type="InterPro" id="IPR038607">
    <property type="entry name" value="PhoD-like_sf"/>
</dbReference>
<dbReference type="AlphaFoldDB" id="A0A1V9ZPA6"/>
<dbReference type="PANTHER" id="PTHR33987">
    <property type="entry name" value="CALCINEURIN-LIKE METALLO-PHOSPHOESTERASE SUPERFAMILY PROTEIN"/>
    <property type="match status" value="1"/>
</dbReference>
<keyword evidence="4" id="KW-1185">Reference proteome</keyword>
<keyword evidence="1" id="KW-1133">Transmembrane helix</keyword>
<evidence type="ECO:0000256" key="1">
    <source>
        <dbReference type="SAM" id="Phobius"/>
    </source>
</evidence>
<feature type="transmembrane region" description="Helical" evidence="1">
    <location>
        <begin position="475"/>
        <end position="498"/>
    </location>
</feature>
<dbReference type="SUPFAM" id="SSF56300">
    <property type="entry name" value="Metallo-dependent phosphatases"/>
    <property type="match status" value="1"/>
</dbReference>
<accession>A0A1V9ZPA6</accession>
<feature type="domain" description="PhoD-like phosphatase metallophosphatase" evidence="2">
    <location>
        <begin position="128"/>
        <end position="372"/>
    </location>
</feature>
<evidence type="ECO:0000313" key="4">
    <source>
        <dbReference type="Proteomes" id="UP000243217"/>
    </source>
</evidence>
<comment type="caution">
    <text evidence="3">The sequence shown here is derived from an EMBL/GenBank/DDBJ whole genome shotgun (WGS) entry which is preliminary data.</text>
</comment>
<reference evidence="3 4" key="1">
    <citation type="journal article" date="2014" name="Genome Biol. Evol.">
        <title>The secreted proteins of Achlya hypogyna and Thraustotheca clavata identify the ancestral oomycete secretome and reveal gene acquisitions by horizontal gene transfer.</title>
        <authorList>
            <person name="Misner I."/>
            <person name="Blouin N."/>
            <person name="Leonard G."/>
            <person name="Richards T.A."/>
            <person name="Lane C.E."/>
        </authorList>
    </citation>
    <scope>NUCLEOTIDE SEQUENCE [LARGE SCALE GENOMIC DNA]</scope>
    <source>
        <strain evidence="3 4">ATCC 34112</strain>
    </source>
</reference>
<dbReference type="Proteomes" id="UP000243217">
    <property type="component" value="Unassembled WGS sequence"/>
</dbReference>
<dbReference type="InterPro" id="IPR018946">
    <property type="entry name" value="PhoD-like_MPP"/>
</dbReference>
<dbReference type="CDD" id="cd07389">
    <property type="entry name" value="MPP_PhoD"/>
    <property type="match status" value="1"/>
</dbReference>
<keyword evidence="1" id="KW-0812">Transmembrane</keyword>
<organism evidence="3 4">
    <name type="scientific">Thraustotheca clavata</name>
    <dbReference type="NCBI Taxonomy" id="74557"/>
    <lineage>
        <taxon>Eukaryota</taxon>
        <taxon>Sar</taxon>
        <taxon>Stramenopiles</taxon>
        <taxon>Oomycota</taxon>
        <taxon>Saprolegniomycetes</taxon>
        <taxon>Saprolegniales</taxon>
        <taxon>Achlyaceae</taxon>
        <taxon>Thraustotheca</taxon>
    </lineage>
</organism>
<dbReference type="PANTHER" id="PTHR33987:SF1">
    <property type="entry name" value="CALCINEURIN-LIKE METALLO-PHOSPHOESTERASE SUPERFAMILY PROTEIN"/>
    <property type="match status" value="1"/>
</dbReference>
<dbReference type="STRING" id="74557.A0A1V9ZPA6"/>
<dbReference type="PROSITE" id="PS51257">
    <property type="entry name" value="PROKAR_LIPOPROTEIN"/>
    <property type="match status" value="1"/>
</dbReference>
<dbReference type="InterPro" id="IPR029052">
    <property type="entry name" value="Metallo-depent_PP-like"/>
</dbReference>
<protein>
    <submittedName>
        <fullName evidence="3">Mitogen-activated protein kinase kinase</fullName>
    </submittedName>
</protein>
<sequence>MRNFLPIAIAAATSFACQDVSVNWVWTGAITNSSLRLRVSASMGGEECDPNALKLFVSQEMTEIKSFNGLNVQKMSESVYLYDFHAQELASGPVQYEIRYGPNKTLRSQTGKITIPTAPGTPMSFHVAFSSCADEDSDPKVFGTIAQHEPLFFVHMGDLHYDNLVVNDVNVFRASYERMFASPAGQAMLGMDLPMAYMWDDHDYGPDNSDSTAPGREASLQAYREYVPHYPLQDKYLLTINSILTIGRPGATNPEDLPIQQAFTVGRVRFILTDLRSQRTPNEAENIPSKTVLGPKQKAWFKNELLHASGKDSGIGLIVWVNTMPWLDDERKWGHFKHEQTELVEFIKENNLNTKVPIIIASGDAHMLAADDGTYSPGNLPIFHAAALGRPGSIKGGPYSHGAIPGSGHFGLLHFEDDGNRVCARYSGRNDNDKELIGYDICNPQPGTTYHPPPVFVRKMTRMWRKARSRMITKWLHLTTLEIVTIGGIVIAIIALILRRFRSSKQEKKRD</sequence>
<keyword evidence="3" id="KW-0418">Kinase</keyword>
<keyword evidence="3" id="KW-0808">Transferase</keyword>
<keyword evidence="1" id="KW-0472">Membrane</keyword>
<dbReference type="OrthoDB" id="2100241at2759"/>
<proteinExistence type="predicted"/>
<dbReference type="EMBL" id="JNBS01001795">
    <property type="protein sequence ID" value="OQR99610.1"/>
    <property type="molecule type" value="Genomic_DNA"/>
</dbReference>
<evidence type="ECO:0000259" key="2">
    <source>
        <dbReference type="Pfam" id="PF09423"/>
    </source>
</evidence>
<evidence type="ECO:0000313" key="3">
    <source>
        <dbReference type="EMBL" id="OQR99610.1"/>
    </source>
</evidence>
<dbReference type="Pfam" id="PF09423">
    <property type="entry name" value="PhoD"/>
    <property type="match status" value="1"/>
</dbReference>